<sequence length="134" mass="13968">MQVPGLFSGPGQREGAVLFGAPLCRCVSMLFEELEAHLSAACLPVRLWSVGAGVGVNLEGSDKEKPVMLLSHFPSSSARPTAQVLPVQNETGCGPVGLHPLPPQLLPSASHLSPIQMLSSLHKTNRGGANGKVL</sequence>
<evidence type="ECO:0000313" key="2">
    <source>
        <dbReference type="Proteomes" id="UP001166674"/>
    </source>
</evidence>
<dbReference type="InterPro" id="IPR042344">
    <property type="entry name" value="ZCCHC14"/>
</dbReference>
<comment type="caution">
    <text evidence="1">The sequence shown here is derived from an EMBL/GenBank/DDBJ whole genome shotgun (WGS) entry which is preliminary data.</text>
</comment>
<dbReference type="PANTHER" id="PTHR16195">
    <property type="entry name" value="ZINC FINGER CCHC DOMAIN CONTAINING PROTEIN"/>
    <property type="match status" value="1"/>
</dbReference>
<dbReference type="Proteomes" id="UP001166674">
    <property type="component" value="Unassembled WGS sequence"/>
</dbReference>
<organism evidence="1 2">
    <name type="scientific">Sciurus carolinensis</name>
    <name type="common">Eastern gray squirrel</name>
    <dbReference type="NCBI Taxonomy" id="30640"/>
    <lineage>
        <taxon>Eukaryota</taxon>
        <taxon>Metazoa</taxon>
        <taxon>Chordata</taxon>
        <taxon>Craniata</taxon>
        <taxon>Vertebrata</taxon>
        <taxon>Euteleostomi</taxon>
        <taxon>Mammalia</taxon>
        <taxon>Eutheria</taxon>
        <taxon>Euarchontoglires</taxon>
        <taxon>Glires</taxon>
        <taxon>Rodentia</taxon>
        <taxon>Sciuromorpha</taxon>
        <taxon>Sciuridae</taxon>
        <taxon>Sciurinae</taxon>
        <taxon>Sciurini</taxon>
        <taxon>Sciurus</taxon>
    </lineage>
</organism>
<reference evidence="1" key="1">
    <citation type="submission" date="2020-03" db="EMBL/GenBank/DDBJ databases">
        <title>Studies in the Genomics of Life Span.</title>
        <authorList>
            <person name="Glass D."/>
        </authorList>
    </citation>
    <scope>NUCLEOTIDE SEQUENCE</scope>
    <source>
        <strain evidence="1">SUZIE</strain>
        <tissue evidence="1">Muscle</tissue>
    </source>
</reference>
<proteinExistence type="predicted"/>
<protein>
    <submittedName>
        <fullName evidence="1">Zinc finger CCHC domain-containing protein 14</fullName>
    </submittedName>
</protein>
<name>A0AA41N0U6_SCICA</name>
<dbReference type="PANTHER" id="PTHR16195:SF16">
    <property type="entry name" value="ZINC FINGER CCHC DOMAIN-CONTAINING PROTEIN 14"/>
    <property type="match status" value="1"/>
</dbReference>
<accession>A0AA41N0U6</accession>
<evidence type="ECO:0000313" key="1">
    <source>
        <dbReference type="EMBL" id="MBZ3881382.1"/>
    </source>
</evidence>
<dbReference type="AlphaFoldDB" id="A0AA41N0U6"/>
<gene>
    <name evidence="1" type="ORF">SUZIE_162660</name>
</gene>
<dbReference type="EMBL" id="JAATJV010376269">
    <property type="protein sequence ID" value="MBZ3881382.1"/>
    <property type="molecule type" value="Genomic_DNA"/>
</dbReference>
<keyword evidence="2" id="KW-1185">Reference proteome</keyword>